<evidence type="ECO:0000313" key="1">
    <source>
        <dbReference type="EMBL" id="RBM07735.1"/>
    </source>
</evidence>
<proteinExistence type="predicted"/>
<dbReference type="InterPro" id="IPR036249">
    <property type="entry name" value="Thioredoxin-like_sf"/>
</dbReference>
<dbReference type="AlphaFoldDB" id="A0A365YX44"/>
<organism evidence="1 2">
    <name type="scientific">Novacetimonas cocois</name>
    <dbReference type="NCBI Taxonomy" id="1747507"/>
    <lineage>
        <taxon>Bacteria</taxon>
        <taxon>Pseudomonadati</taxon>
        <taxon>Pseudomonadota</taxon>
        <taxon>Alphaproteobacteria</taxon>
        <taxon>Acetobacterales</taxon>
        <taxon>Acetobacteraceae</taxon>
        <taxon>Novacetimonas</taxon>
    </lineage>
</organism>
<protein>
    <submittedName>
        <fullName evidence="1">Uncharacterized protein</fullName>
    </submittedName>
</protein>
<dbReference type="Gene3D" id="3.40.30.10">
    <property type="entry name" value="Glutaredoxin"/>
    <property type="match status" value="1"/>
</dbReference>
<reference evidence="1 2" key="1">
    <citation type="submission" date="2018-05" db="EMBL/GenBank/DDBJ databases">
        <title>Komagataeibacter cocois sp. nov., for a novel cellulose- producing strain isolated from coconut milk.</title>
        <authorList>
            <person name="Liu L."/>
            <person name="Wang Y."/>
            <person name="Liu S."/>
            <person name="Bi J."/>
            <person name="Chen H."/>
            <person name="Deng J."/>
            <person name="Zhang C."/>
            <person name="Hu Q."/>
            <person name="Li C."/>
        </authorList>
    </citation>
    <scope>NUCLEOTIDE SEQUENCE [LARGE SCALE GENOMIC DNA]</scope>
    <source>
        <strain evidence="1 2">WE7</strain>
    </source>
</reference>
<name>A0A365YX44_9PROT</name>
<gene>
    <name evidence="1" type="ORF">NJLHNGOC_06855</name>
</gene>
<keyword evidence="2" id="KW-1185">Reference proteome</keyword>
<evidence type="ECO:0000313" key="2">
    <source>
        <dbReference type="Proteomes" id="UP000252680"/>
    </source>
</evidence>
<dbReference type="SUPFAM" id="SSF52833">
    <property type="entry name" value="Thioredoxin-like"/>
    <property type="match status" value="1"/>
</dbReference>
<comment type="caution">
    <text evidence="1">The sequence shown here is derived from an EMBL/GenBank/DDBJ whole genome shotgun (WGS) entry which is preliminary data.</text>
</comment>
<dbReference type="Proteomes" id="UP000252680">
    <property type="component" value="Unassembled WGS sequence"/>
</dbReference>
<accession>A0A365YX44</accession>
<sequence length="203" mass="21614">MIRVFLCWQTEAPHDGTDRAPRNETGFAGEQAMALFAGHRAPDFTARTTIGRIRFHEWLGQSWGMLVTHPGDFHPMTFPHGHLDRSVKILFLPHHAGAGGGVCAVPVPPPGGVAVCDTGDGAAIARLYSGAEFEDTPAPGMVAEHVVFLIAPDRTIRTTVSHPPAQSRAGSRDFREVLHLLDTLRAVAGPGAAPSAPPRRAAA</sequence>
<dbReference type="EMBL" id="QEXL01000007">
    <property type="protein sequence ID" value="RBM07735.1"/>
    <property type="molecule type" value="Genomic_DNA"/>
</dbReference>